<evidence type="ECO:0000256" key="5">
    <source>
        <dbReference type="PROSITE-ProRule" id="PRU00581"/>
    </source>
</evidence>
<accession>A0A1A7YHB5</accession>
<organism evidence="8">
    <name type="scientific">Iconisemion striatum</name>
    <dbReference type="NCBI Taxonomy" id="60296"/>
    <lineage>
        <taxon>Eukaryota</taxon>
        <taxon>Metazoa</taxon>
        <taxon>Chordata</taxon>
        <taxon>Craniata</taxon>
        <taxon>Vertebrata</taxon>
        <taxon>Euteleostomi</taxon>
        <taxon>Actinopterygii</taxon>
        <taxon>Neopterygii</taxon>
        <taxon>Teleostei</taxon>
        <taxon>Neoteleostei</taxon>
        <taxon>Acanthomorphata</taxon>
        <taxon>Ovalentaria</taxon>
        <taxon>Atherinomorphae</taxon>
        <taxon>Cyprinodontiformes</taxon>
        <taxon>Nothobranchiidae</taxon>
        <taxon>Iconisemion</taxon>
    </lineage>
</organism>
<evidence type="ECO:0000256" key="6">
    <source>
        <dbReference type="SAM" id="Phobius"/>
    </source>
</evidence>
<dbReference type="PROSITE" id="PS51225">
    <property type="entry name" value="MARVEL"/>
    <property type="match status" value="1"/>
</dbReference>
<keyword evidence="2 5" id="KW-0812">Transmembrane</keyword>
<name>A0A1A7YHB5_9TELE</name>
<evidence type="ECO:0000313" key="8">
    <source>
        <dbReference type="EMBL" id="SBP29534.1"/>
    </source>
</evidence>
<evidence type="ECO:0000256" key="4">
    <source>
        <dbReference type="ARBA" id="ARBA00023136"/>
    </source>
</evidence>
<dbReference type="InterPro" id="IPR050578">
    <property type="entry name" value="MARVEL-CKLF_proteins"/>
</dbReference>
<keyword evidence="4 5" id="KW-0472">Membrane</keyword>
<dbReference type="InterPro" id="IPR008253">
    <property type="entry name" value="Marvel"/>
</dbReference>
<dbReference type="PANTHER" id="PTHR22776:SF45">
    <property type="entry name" value="CHEMOKINE-LIKE FACTOR"/>
    <property type="match status" value="1"/>
</dbReference>
<proteinExistence type="predicted"/>
<comment type="subcellular location">
    <subcellularLocation>
        <location evidence="1">Membrane</location>
        <topology evidence="1">Multi-pass membrane protein</topology>
    </subcellularLocation>
</comment>
<feature type="transmembrane region" description="Helical" evidence="6">
    <location>
        <begin position="26"/>
        <end position="42"/>
    </location>
</feature>
<feature type="transmembrane region" description="Helical" evidence="6">
    <location>
        <begin position="48"/>
        <end position="67"/>
    </location>
</feature>
<dbReference type="PANTHER" id="PTHR22776">
    <property type="entry name" value="MARVEL-CONTAINING POTENTIAL LIPID RAFT-ASSOCIATED PROTEIN"/>
    <property type="match status" value="1"/>
</dbReference>
<evidence type="ECO:0000256" key="3">
    <source>
        <dbReference type="ARBA" id="ARBA00022989"/>
    </source>
</evidence>
<evidence type="ECO:0000259" key="7">
    <source>
        <dbReference type="PROSITE" id="PS51225"/>
    </source>
</evidence>
<evidence type="ECO:0000256" key="2">
    <source>
        <dbReference type="ARBA" id="ARBA00022692"/>
    </source>
</evidence>
<evidence type="ECO:0000256" key="1">
    <source>
        <dbReference type="ARBA" id="ARBA00004141"/>
    </source>
</evidence>
<feature type="transmembrane region" description="Helical" evidence="6">
    <location>
        <begin position="109"/>
        <end position="131"/>
    </location>
</feature>
<reference evidence="8" key="1">
    <citation type="submission" date="2016-05" db="EMBL/GenBank/DDBJ databases">
        <authorList>
            <person name="Lavstsen T."/>
            <person name="Jespersen J.S."/>
        </authorList>
    </citation>
    <scope>NUCLEOTIDE SEQUENCE</scope>
    <source>
        <tissue evidence="8">Brain</tissue>
    </source>
</reference>
<gene>
    <name evidence="8" type="primary">CKLF-CMTM1</name>
</gene>
<dbReference type="EMBL" id="HADX01007302">
    <property type="protein sequence ID" value="SBP29534.1"/>
    <property type="molecule type" value="Transcribed_RNA"/>
</dbReference>
<dbReference type="AlphaFoldDB" id="A0A1A7YHB5"/>
<keyword evidence="3 6" id="KW-1133">Transmembrane helix</keyword>
<protein>
    <submittedName>
        <fullName evidence="8">CKLF-CMTM1 readthrough</fullName>
    </submittedName>
</protein>
<feature type="transmembrane region" description="Helical" evidence="6">
    <location>
        <begin position="79"/>
        <end position="103"/>
    </location>
</feature>
<dbReference type="GO" id="GO:0016020">
    <property type="term" value="C:membrane"/>
    <property type="evidence" value="ECO:0007669"/>
    <property type="project" value="UniProtKB-SubCell"/>
</dbReference>
<feature type="domain" description="MARVEL" evidence="7">
    <location>
        <begin position="16"/>
        <end position="135"/>
    </location>
</feature>
<sequence>MSENSNSITVDVDTGFLKSRRGMVKVAEMGTLFVAFICFAVAAAPTYIAVTLLEFLITLLLLLLYFLKLNKRVTFFFWPLVDVFNSVFAAIYLTIMSLIALTFSNIPVMLAGGVLCLVSVVLLCAEIYTLFKIITFNKPRRETQNEVHE</sequence>
<reference evidence="8" key="2">
    <citation type="submission" date="2016-06" db="EMBL/GenBank/DDBJ databases">
        <title>The genome of a short-lived fish provides insights into sex chromosome evolution and the genetic control of aging.</title>
        <authorList>
            <person name="Reichwald K."/>
            <person name="Felder M."/>
            <person name="Petzold A."/>
            <person name="Koch P."/>
            <person name="Groth M."/>
            <person name="Platzer M."/>
        </authorList>
    </citation>
    <scope>NUCLEOTIDE SEQUENCE</scope>
    <source>
        <tissue evidence="8">Brain</tissue>
    </source>
</reference>